<sequence length="572" mass="60775">MNGDAPDEYDLADNPESDESETDQPPTPKAQPTRAPGQPLPRMWKAEPEDEPAASPGRKRNVGKPADAGKSSKAGAGGDEPGEKKALMEETPAFDTYEARQRARMLTGGLIAGIVGLACYVGYQMFPKNPFPDGGPTDEDAMAQGPVEPAKPDLDVEARAMFVRAREFAKIGRSDEAVALLEKLVKAYKNTKTAGDAREALKRPAQNLPLFLDRPTVKADAPAVPDAEPTAPPTVVVARAPGVEAKGNATLVLPANPAELTPSQVSANATATPVSADRKLPPGFTAKTEAGMDPSGWPLLIVGDRDGAPMVFVPGGVFTMGDDRDAGFASPEHKVNLSGYYIDQHEVTVRQFRLFLSETRFRGRPPGNWPTVDETGKPSTEALPMVMVNAGDAQAYAEWAGKRLPTEAQWELAARSIDGRTYPWGDEPAKYARPRTARRIDPVKSFPEDKSPYGVFDMAGNVLEWTSDSFDPGYYRSIASQVVSDPTGAQPRSGKSDLVVKGGKTGAGAAREPMAAEKRLTYVGFRCALQVERPAVIATPVPTPAAAAPAPTQPPAGQKPAPANAAPPPVPF</sequence>
<dbReference type="Pfam" id="PF03781">
    <property type="entry name" value="FGE-sulfatase"/>
    <property type="match status" value="1"/>
</dbReference>
<dbReference type="PANTHER" id="PTHR23150:SF19">
    <property type="entry name" value="FORMYLGLYCINE-GENERATING ENZYME"/>
    <property type="match status" value="1"/>
</dbReference>
<dbReference type="Proteomes" id="UP000186309">
    <property type="component" value="Chromosome"/>
</dbReference>
<dbReference type="GO" id="GO:0004674">
    <property type="term" value="F:protein serine/threonine kinase activity"/>
    <property type="evidence" value="ECO:0007669"/>
    <property type="project" value="UniProtKB-EC"/>
</dbReference>
<evidence type="ECO:0000256" key="2">
    <source>
        <dbReference type="SAM" id="Phobius"/>
    </source>
</evidence>
<feature type="region of interest" description="Disordered" evidence="1">
    <location>
        <begin position="483"/>
        <end position="511"/>
    </location>
</feature>
<dbReference type="GO" id="GO:0120147">
    <property type="term" value="F:formylglycine-generating oxidase activity"/>
    <property type="evidence" value="ECO:0007669"/>
    <property type="project" value="TreeGrafter"/>
</dbReference>
<feature type="compositionally biased region" description="Low complexity" evidence="1">
    <location>
        <begin position="542"/>
        <end position="564"/>
    </location>
</feature>
<evidence type="ECO:0000259" key="3">
    <source>
        <dbReference type="Pfam" id="PF03781"/>
    </source>
</evidence>
<dbReference type="PANTHER" id="PTHR23150">
    <property type="entry name" value="SULFATASE MODIFYING FACTOR 1, 2"/>
    <property type="match status" value="1"/>
</dbReference>
<organism evidence="4 5">
    <name type="scientific">Paludisphaera borealis</name>
    <dbReference type="NCBI Taxonomy" id="1387353"/>
    <lineage>
        <taxon>Bacteria</taxon>
        <taxon>Pseudomonadati</taxon>
        <taxon>Planctomycetota</taxon>
        <taxon>Planctomycetia</taxon>
        <taxon>Isosphaerales</taxon>
        <taxon>Isosphaeraceae</taxon>
        <taxon>Paludisphaera</taxon>
    </lineage>
</organism>
<keyword evidence="5" id="KW-1185">Reference proteome</keyword>
<dbReference type="EMBL" id="CP019082">
    <property type="protein sequence ID" value="APW59363.1"/>
    <property type="molecule type" value="Genomic_DNA"/>
</dbReference>
<feature type="domain" description="Sulfatase-modifying factor enzyme-like" evidence="3">
    <location>
        <begin position="309"/>
        <end position="528"/>
    </location>
</feature>
<dbReference type="STRING" id="1387353.BSF38_00785"/>
<dbReference type="InterPro" id="IPR005532">
    <property type="entry name" value="SUMF_dom"/>
</dbReference>
<name>A0A1U7CKF6_9BACT</name>
<feature type="compositionally biased region" description="Acidic residues" evidence="1">
    <location>
        <begin position="1"/>
        <end position="22"/>
    </location>
</feature>
<evidence type="ECO:0000256" key="1">
    <source>
        <dbReference type="SAM" id="MobiDB-lite"/>
    </source>
</evidence>
<feature type="region of interest" description="Disordered" evidence="1">
    <location>
        <begin position="542"/>
        <end position="572"/>
    </location>
</feature>
<accession>A0A1U7CKF6</accession>
<feature type="region of interest" description="Disordered" evidence="1">
    <location>
        <begin position="1"/>
        <end position="92"/>
    </location>
</feature>
<proteinExistence type="predicted"/>
<keyword evidence="2" id="KW-0472">Membrane</keyword>
<protein>
    <submittedName>
        <fullName evidence="4">Serine/threonine-protein kinase pkn1</fullName>
        <ecNumber evidence="4">2.7.11.1</ecNumber>
    </submittedName>
</protein>
<dbReference type="Gene3D" id="3.90.1580.10">
    <property type="entry name" value="paralog of FGE (formylglycine-generating enzyme)"/>
    <property type="match status" value="1"/>
</dbReference>
<keyword evidence="4" id="KW-0418">Kinase</keyword>
<reference evidence="5" key="1">
    <citation type="submission" date="2016-12" db="EMBL/GenBank/DDBJ databases">
        <title>Comparative genomics of four Isosphaeraceae planctomycetes: a common pool of plasmids and glycoside hydrolase genes.</title>
        <authorList>
            <person name="Ivanova A."/>
        </authorList>
    </citation>
    <scope>NUCLEOTIDE SEQUENCE [LARGE SCALE GENOMIC DNA]</scope>
    <source>
        <strain evidence="5">PX4</strain>
    </source>
</reference>
<dbReference type="KEGG" id="pbor:BSF38_00785"/>
<dbReference type="InterPro" id="IPR051043">
    <property type="entry name" value="Sulfatase_Mod_Factor_Kinase"/>
</dbReference>
<gene>
    <name evidence="4" type="primary">pkn1_1</name>
    <name evidence="4" type="ORF">BSF38_00785</name>
</gene>
<evidence type="ECO:0000313" key="5">
    <source>
        <dbReference type="Proteomes" id="UP000186309"/>
    </source>
</evidence>
<evidence type="ECO:0000313" key="4">
    <source>
        <dbReference type="EMBL" id="APW59363.1"/>
    </source>
</evidence>
<dbReference type="OrthoDB" id="9812426at2"/>
<dbReference type="SUPFAM" id="SSF56436">
    <property type="entry name" value="C-type lectin-like"/>
    <property type="match status" value="1"/>
</dbReference>
<dbReference type="AlphaFoldDB" id="A0A1U7CKF6"/>
<keyword evidence="2" id="KW-1133">Transmembrane helix</keyword>
<dbReference type="InterPro" id="IPR016187">
    <property type="entry name" value="CTDL_fold"/>
</dbReference>
<dbReference type="RefSeq" id="WP_145951957.1">
    <property type="nucleotide sequence ID" value="NZ_CP019082.1"/>
</dbReference>
<keyword evidence="4" id="KW-0808">Transferase</keyword>
<feature type="transmembrane region" description="Helical" evidence="2">
    <location>
        <begin position="105"/>
        <end position="123"/>
    </location>
</feature>
<dbReference type="InterPro" id="IPR042095">
    <property type="entry name" value="SUMF_sf"/>
</dbReference>
<dbReference type="EC" id="2.7.11.1" evidence="4"/>
<keyword evidence="2" id="KW-0812">Transmembrane</keyword>